<feature type="compositionally biased region" description="Low complexity" evidence="1">
    <location>
        <begin position="135"/>
        <end position="145"/>
    </location>
</feature>
<name>A0A4C1V5Q5_EUMVA</name>
<evidence type="ECO:0000313" key="2">
    <source>
        <dbReference type="EMBL" id="GBP33602.1"/>
    </source>
</evidence>
<gene>
    <name evidence="2" type="ORF">EVAR_32100_1</name>
</gene>
<feature type="compositionally biased region" description="Polar residues" evidence="1">
    <location>
        <begin position="99"/>
        <end position="116"/>
    </location>
</feature>
<proteinExistence type="predicted"/>
<feature type="region of interest" description="Disordered" evidence="1">
    <location>
        <begin position="85"/>
        <end position="150"/>
    </location>
</feature>
<organism evidence="2 3">
    <name type="scientific">Eumeta variegata</name>
    <name type="common">Bagworm moth</name>
    <name type="synonym">Eumeta japonica</name>
    <dbReference type="NCBI Taxonomy" id="151549"/>
    <lineage>
        <taxon>Eukaryota</taxon>
        <taxon>Metazoa</taxon>
        <taxon>Ecdysozoa</taxon>
        <taxon>Arthropoda</taxon>
        <taxon>Hexapoda</taxon>
        <taxon>Insecta</taxon>
        <taxon>Pterygota</taxon>
        <taxon>Neoptera</taxon>
        <taxon>Endopterygota</taxon>
        <taxon>Lepidoptera</taxon>
        <taxon>Glossata</taxon>
        <taxon>Ditrysia</taxon>
        <taxon>Tineoidea</taxon>
        <taxon>Psychidae</taxon>
        <taxon>Oiketicinae</taxon>
        <taxon>Eumeta</taxon>
    </lineage>
</organism>
<dbReference type="EMBL" id="BGZK01000276">
    <property type="protein sequence ID" value="GBP33602.1"/>
    <property type="molecule type" value="Genomic_DNA"/>
</dbReference>
<accession>A0A4C1V5Q5</accession>
<comment type="caution">
    <text evidence="2">The sequence shown here is derived from an EMBL/GenBank/DDBJ whole genome shotgun (WGS) entry which is preliminary data.</text>
</comment>
<evidence type="ECO:0000256" key="1">
    <source>
        <dbReference type="SAM" id="MobiDB-lite"/>
    </source>
</evidence>
<dbReference type="Proteomes" id="UP000299102">
    <property type="component" value="Unassembled WGS sequence"/>
</dbReference>
<keyword evidence="3" id="KW-1185">Reference proteome</keyword>
<evidence type="ECO:0000313" key="3">
    <source>
        <dbReference type="Proteomes" id="UP000299102"/>
    </source>
</evidence>
<sequence length="172" mass="18765">MSILPMASCISLMSAAMLLTVASTLKYLSRNYESKKDDPPDDMDQPPTNVLLSVLVPALLASFVTLSDATTICCSENETSIKKKVIEKSAGKERHRSNSKLNATVSSQPPSLTYVQSLPHHSKVGPTRPSPFPTPSDTTSPSTKSVGRLDCNNNERPICHSLPEDRSFPFCW</sequence>
<protein>
    <submittedName>
        <fullName evidence="2">Uncharacterized protein</fullName>
    </submittedName>
</protein>
<reference evidence="2 3" key="1">
    <citation type="journal article" date="2019" name="Commun. Biol.">
        <title>The bagworm genome reveals a unique fibroin gene that provides high tensile strength.</title>
        <authorList>
            <person name="Kono N."/>
            <person name="Nakamura H."/>
            <person name="Ohtoshi R."/>
            <person name="Tomita M."/>
            <person name="Numata K."/>
            <person name="Arakawa K."/>
        </authorList>
    </citation>
    <scope>NUCLEOTIDE SEQUENCE [LARGE SCALE GENOMIC DNA]</scope>
</reference>
<dbReference type="AlphaFoldDB" id="A0A4C1V5Q5"/>